<dbReference type="AlphaFoldDB" id="A0A6G0WIC7"/>
<evidence type="ECO:0000256" key="1">
    <source>
        <dbReference type="SAM" id="SignalP"/>
    </source>
</evidence>
<proteinExistence type="predicted"/>
<feature type="signal peptide" evidence="1">
    <location>
        <begin position="1"/>
        <end position="28"/>
    </location>
</feature>
<dbReference type="Gene3D" id="3.90.1590.10">
    <property type="entry name" value="glutathione-dependent formaldehyde- activating enzyme (gfa)"/>
    <property type="match status" value="1"/>
</dbReference>
<evidence type="ECO:0000313" key="3">
    <source>
        <dbReference type="Proteomes" id="UP000481153"/>
    </source>
</evidence>
<dbReference type="SUPFAM" id="SSF51316">
    <property type="entry name" value="Mss4-like"/>
    <property type="match status" value="1"/>
</dbReference>
<dbReference type="InterPro" id="IPR011057">
    <property type="entry name" value="Mss4-like_sf"/>
</dbReference>
<dbReference type="InterPro" id="IPR046149">
    <property type="entry name" value="DUF6151"/>
</dbReference>
<name>A0A6G0WIC7_9STRA</name>
<keyword evidence="1" id="KW-0732">Signal</keyword>
<evidence type="ECO:0008006" key="4">
    <source>
        <dbReference type="Google" id="ProtNLM"/>
    </source>
</evidence>
<evidence type="ECO:0000313" key="2">
    <source>
        <dbReference type="EMBL" id="KAF0726959.1"/>
    </source>
</evidence>
<gene>
    <name evidence="2" type="ORF">Ae201684_014949</name>
</gene>
<protein>
    <recommendedName>
        <fullName evidence="4">CENP-V/GFA domain-containing protein</fullName>
    </recommendedName>
</protein>
<dbReference type="VEuPathDB" id="FungiDB:AeMF1_004380"/>
<accession>A0A6G0WIC7</accession>
<dbReference type="Pfam" id="PF19648">
    <property type="entry name" value="DUF6151"/>
    <property type="match status" value="1"/>
</dbReference>
<dbReference type="Proteomes" id="UP000481153">
    <property type="component" value="Unassembled WGS sequence"/>
</dbReference>
<comment type="caution">
    <text evidence="2">The sequence shown here is derived from an EMBL/GenBank/DDBJ whole genome shotgun (WGS) entry which is preliminary data.</text>
</comment>
<organism evidence="2 3">
    <name type="scientific">Aphanomyces euteiches</name>
    <dbReference type="NCBI Taxonomy" id="100861"/>
    <lineage>
        <taxon>Eukaryota</taxon>
        <taxon>Sar</taxon>
        <taxon>Stramenopiles</taxon>
        <taxon>Oomycota</taxon>
        <taxon>Saprolegniomycetes</taxon>
        <taxon>Saprolegniales</taxon>
        <taxon>Verrucalvaceae</taxon>
        <taxon>Aphanomyces</taxon>
    </lineage>
</organism>
<feature type="chain" id="PRO_5026295589" description="CENP-V/GFA domain-containing protein" evidence="1">
    <location>
        <begin position="29"/>
        <end position="204"/>
    </location>
</feature>
<reference evidence="2 3" key="1">
    <citation type="submission" date="2019-07" db="EMBL/GenBank/DDBJ databases">
        <title>Genomics analysis of Aphanomyces spp. identifies a new class of oomycete effector associated with host adaptation.</title>
        <authorList>
            <person name="Gaulin E."/>
        </authorList>
    </citation>
    <scope>NUCLEOTIDE SEQUENCE [LARGE SCALE GENOMIC DNA]</scope>
    <source>
        <strain evidence="2 3">ATCC 201684</strain>
    </source>
</reference>
<dbReference type="EMBL" id="VJMJ01000204">
    <property type="protein sequence ID" value="KAF0726959.1"/>
    <property type="molecule type" value="Genomic_DNA"/>
</dbReference>
<sequence>MLVQFAITALVGLVLYTLWSFSTPTLNAEFGCHCGQVQGKVAASSILHVVCYCDDCQAMDTRVRVKYPKLATGLNECGGMRAVMVFPSEVTIASGANKLTVVKLKDRTTTRRVYASCCGSHLINAVTPEIPLMAIPASAFLDKHVDLGTPQVHFFTKYATGDVPRGYSAMPFALQLKIASRILLNGSKTRPRPIDVKQPANVLS</sequence>
<keyword evidence="3" id="KW-1185">Reference proteome</keyword>